<dbReference type="GO" id="GO:0006888">
    <property type="term" value="P:endoplasmic reticulum to Golgi vesicle-mediated transport"/>
    <property type="evidence" value="ECO:0007669"/>
    <property type="project" value="TreeGrafter"/>
</dbReference>
<dbReference type="AlphaFoldDB" id="A0A5E4U470"/>
<sequence length="237" mass="27065">MRKFYGQFEPPVDRFISERYFPEDGIRGVFVECGAYDGLTECSCKFFEESMGWTGYNFEPVPWIFDKLSINRPLSKNLNFALSNVDGEANFKAVDHPQFGRNCTNGSLTHTSEHTKWLEEEGCAFVDVTVKLRTWRDFVVQENVAHVDLLVLDVEGHELSVIDGMKGSSVLPDVICIEVGHLKFDEIRQRLASFGYVYDISSHVNAFFVKADRLALFAHRRARARLCRCNRQAAHVA</sequence>
<name>A0A5E4U470_9BURK</name>
<dbReference type="Pfam" id="PF05050">
    <property type="entry name" value="Methyltransf_21"/>
    <property type="match status" value="1"/>
</dbReference>
<dbReference type="Gene3D" id="3.40.50.150">
    <property type="entry name" value="Vaccinia Virus protein VP39"/>
    <property type="match status" value="1"/>
</dbReference>
<evidence type="ECO:0000259" key="1">
    <source>
        <dbReference type="Pfam" id="PF05050"/>
    </source>
</evidence>
<organism evidence="2 3">
    <name type="scientific">Pandoraea nosoerga</name>
    <dbReference type="NCBI Taxonomy" id="2508296"/>
    <lineage>
        <taxon>Bacteria</taxon>
        <taxon>Pseudomonadati</taxon>
        <taxon>Pseudomonadota</taxon>
        <taxon>Betaproteobacteria</taxon>
        <taxon>Burkholderiales</taxon>
        <taxon>Burkholderiaceae</taxon>
        <taxon>Pandoraea</taxon>
    </lineage>
</organism>
<dbReference type="GO" id="GO:0005737">
    <property type="term" value="C:cytoplasm"/>
    <property type="evidence" value="ECO:0007669"/>
    <property type="project" value="GOC"/>
</dbReference>
<keyword evidence="3" id="KW-1185">Reference proteome</keyword>
<dbReference type="Proteomes" id="UP000367825">
    <property type="component" value="Unassembled WGS sequence"/>
</dbReference>
<dbReference type="PANTHER" id="PTHR34009">
    <property type="entry name" value="PROTEIN STAR"/>
    <property type="match status" value="1"/>
</dbReference>
<dbReference type="EMBL" id="CABPSC010000005">
    <property type="protein sequence ID" value="VVD93828.1"/>
    <property type="molecule type" value="Genomic_DNA"/>
</dbReference>
<dbReference type="RefSeq" id="WP_150555226.1">
    <property type="nucleotide sequence ID" value="NZ_CABPSC010000005.1"/>
</dbReference>
<accession>A0A5E4U470</accession>
<reference evidence="2 3" key="1">
    <citation type="submission" date="2019-08" db="EMBL/GenBank/DDBJ databases">
        <authorList>
            <person name="Peeters C."/>
        </authorList>
    </citation>
    <scope>NUCLEOTIDE SEQUENCE [LARGE SCALE GENOMIC DNA]</scope>
    <source>
        <strain evidence="2 3">LMG 31109</strain>
    </source>
</reference>
<dbReference type="GO" id="GO:0005886">
    <property type="term" value="C:plasma membrane"/>
    <property type="evidence" value="ECO:0007669"/>
    <property type="project" value="TreeGrafter"/>
</dbReference>
<evidence type="ECO:0000313" key="2">
    <source>
        <dbReference type="EMBL" id="VVD93828.1"/>
    </source>
</evidence>
<dbReference type="InterPro" id="IPR053202">
    <property type="entry name" value="EGF_Rcpt_Signaling_Reg"/>
</dbReference>
<proteinExistence type="predicted"/>
<evidence type="ECO:0000313" key="3">
    <source>
        <dbReference type="Proteomes" id="UP000367825"/>
    </source>
</evidence>
<dbReference type="GO" id="GO:0016197">
    <property type="term" value="P:endosomal transport"/>
    <property type="evidence" value="ECO:0007669"/>
    <property type="project" value="TreeGrafter"/>
</dbReference>
<dbReference type="OrthoDB" id="9810122at2"/>
<dbReference type="NCBIfam" id="TIGR01444">
    <property type="entry name" value="fkbM_fam"/>
    <property type="match status" value="1"/>
</dbReference>
<feature type="domain" description="Methyltransferase FkbM" evidence="1">
    <location>
        <begin position="32"/>
        <end position="198"/>
    </location>
</feature>
<dbReference type="SUPFAM" id="SSF53335">
    <property type="entry name" value="S-adenosyl-L-methionine-dependent methyltransferases"/>
    <property type="match status" value="1"/>
</dbReference>
<dbReference type="PANTHER" id="PTHR34009:SF2">
    <property type="entry name" value="PROTEIN STAR"/>
    <property type="match status" value="1"/>
</dbReference>
<dbReference type="InterPro" id="IPR006342">
    <property type="entry name" value="FkbM_mtfrase"/>
</dbReference>
<protein>
    <recommendedName>
        <fullName evidence="1">Methyltransferase FkbM domain-containing protein</fullName>
    </recommendedName>
</protein>
<dbReference type="InterPro" id="IPR029063">
    <property type="entry name" value="SAM-dependent_MTases_sf"/>
</dbReference>
<gene>
    <name evidence="2" type="ORF">PNO31109_01751</name>
</gene>